<comment type="caution">
    <text evidence="1">The sequence shown here is derived from an EMBL/GenBank/DDBJ whole genome shotgun (WGS) entry which is preliminary data.</text>
</comment>
<evidence type="ECO:0000313" key="1">
    <source>
        <dbReference type="EMBL" id="KAF9648763.1"/>
    </source>
</evidence>
<reference evidence="1" key="2">
    <citation type="journal article" date="2020" name="Nat. Commun.">
        <title>Large-scale genome sequencing of mycorrhizal fungi provides insights into the early evolution of symbiotic traits.</title>
        <authorList>
            <person name="Miyauchi S."/>
            <person name="Kiss E."/>
            <person name="Kuo A."/>
            <person name="Drula E."/>
            <person name="Kohler A."/>
            <person name="Sanchez-Garcia M."/>
            <person name="Morin E."/>
            <person name="Andreopoulos B."/>
            <person name="Barry K.W."/>
            <person name="Bonito G."/>
            <person name="Buee M."/>
            <person name="Carver A."/>
            <person name="Chen C."/>
            <person name="Cichocki N."/>
            <person name="Clum A."/>
            <person name="Culley D."/>
            <person name="Crous P.W."/>
            <person name="Fauchery L."/>
            <person name="Girlanda M."/>
            <person name="Hayes R.D."/>
            <person name="Keri Z."/>
            <person name="LaButti K."/>
            <person name="Lipzen A."/>
            <person name="Lombard V."/>
            <person name="Magnuson J."/>
            <person name="Maillard F."/>
            <person name="Murat C."/>
            <person name="Nolan M."/>
            <person name="Ohm R.A."/>
            <person name="Pangilinan J."/>
            <person name="Pereira M.F."/>
            <person name="Perotto S."/>
            <person name="Peter M."/>
            <person name="Pfister S."/>
            <person name="Riley R."/>
            <person name="Sitrit Y."/>
            <person name="Stielow J.B."/>
            <person name="Szollosi G."/>
            <person name="Zifcakova L."/>
            <person name="Stursova M."/>
            <person name="Spatafora J.W."/>
            <person name="Tedersoo L."/>
            <person name="Vaario L.M."/>
            <person name="Yamada A."/>
            <person name="Yan M."/>
            <person name="Wang P."/>
            <person name="Xu J."/>
            <person name="Bruns T."/>
            <person name="Baldrian P."/>
            <person name="Vilgalys R."/>
            <person name="Dunand C."/>
            <person name="Henrissat B."/>
            <person name="Grigoriev I.V."/>
            <person name="Hibbett D."/>
            <person name="Nagy L.G."/>
            <person name="Martin F.M."/>
        </authorList>
    </citation>
    <scope>NUCLEOTIDE SEQUENCE</scope>
    <source>
        <strain evidence="1">P2</strain>
    </source>
</reference>
<reference evidence="1" key="1">
    <citation type="submission" date="2019-10" db="EMBL/GenBank/DDBJ databases">
        <authorList>
            <consortium name="DOE Joint Genome Institute"/>
            <person name="Kuo A."/>
            <person name="Miyauchi S."/>
            <person name="Kiss E."/>
            <person name="Drula E."/>
            <person name="Kohler A."/>
            <person name="Sanchez-Garcia M."/>
            <person name="Andreopoulos B."/>
            <person name="Barry K.W."/>
            <person name="Bonito G."/>
            <person name="Buee M."/>
            <person name="Carver A."/>
            <person name="Chen C."/>
            <person name="Cichocki N."/>
            <person name="Clum A."/>
            <person name="Culley D."/>
            <person name="Crous P.W."/>
            <person name="Fauchery L."/>
            <person name="Girlanda M."/>
            <person name="Hayes R."/>
            <person name="Keri Z."/>
            <person name="Labutti K."/>
            <person name="Lipzen A."/>
            <person name="Lombard V."/>
            <person name="Magnuson J."/>
            <person name="Maillard F."/>
            <person name="Morin E."/>
            <person name="Murat C."/>
            <person name="Nolan M."/>
            <person name="Ohm R."/>
            <person name="Pangilinan J."/>
            <person name="Pereira M."/>
            <person name="Perotto S."/>
            <person name="Peter M."/>
            <person name="Riley R."/>
            <person name="Sitrit Y."/>
            <person name="Stielow B."/>
            <person name="Szollosi G."/>
            <person name="Zifcakova L."/>
            <person name="Stursova M."/>
            <person name="Spatafora J.W."/>
            <person name="Tedersoo L."/>
            <person name="Vaario L.-M."/>
            <person name="Yamada A."/>
            <person name="Yan M."/>
            <person name="Wang P."/>
            <person name="Xu J."/>
            <person name="Bruns T."/>
            <person name="Baldrian P."/>
            <person name="Vilgalys R."/>
            <person name="Henrissat B."/>
            <person name="Grigoriev I.V."/>
            <person name="Hibbett D."/>
            <person name="Nagy L.G."/>
            <person name="Martin F.M."/>
        </authorList>
    </citation>
    <scope>NUCLEOTIDE SEQUENCE</scope>
    <source>
        <strain evidence="1">P2</strain>
    </source>
</reference>
<evidence type="ECO:0000313" key="2">
    <source>
        <dbReference type="Proteomes" id="UP000886501"/>
    </source>
</evidence>
<protein>
    <submittedName>
        <fullName evidence="1">Uncharacterized protein</fullName>
    </submittedName>
</protein>
<sequence length="112" mass="11844">MSDEHKRLLIVQQIERAKAEGEEQGASGSGSSGSPPPVEEGLKREEGMEKVVSFSAKPFAVSTTTTPVGLKLNANPLKANPLKRPNVFKIATSNSIPSTSTSSDTLYCVSIV</sequence>
<gene>
    <name evidence="1" type="ORF">BDM02DRAFT_3186866</name>
</gene>
<organism evidence="1 2">
    <name type="scientific">Thelephora ganbajun</name>
    <name type="common">Ganba fungus</name>
    <dbReference type="NCBI Taxonomy" id="370292"/>
    <lineage>
        <taxon>Eukaryota</taxon>
        <taxon>Fungi</taxon>
        <taxon>Dikarya</taxon>
        <taxon>Basidiomycota</taxon>
        <taxon>Agaricomycotina</taxon>
        <taxon>Agaricomycetes</taxon>
        <taxon>Thelephorales</taxon>
        <taxon>Thelephoraceae</taxon>
        <taxon>Thelephora</taxon>
    </lineage>
</organism>
<name>A0ACB6ZHB0_THEGA</name>
<proteinExistence type="predicted"/>
<dbReference type="EMBL" id="MU118008">
    <property type="protein sequence ID" value="KAF9648763.1"/>
    <property type="molecule type" value="Genomic_DNA"/>
</dbReference>
<dbReference type="Proteomes" id="UP000886501">
    <property type="component" value="Unassembled WGS sequence"/>
</dbReference>
<keyword evidence="2" id="KW-1185">Reference proteome</keyword>
<accession>A0ACB6ZHB0</accession>